<organism evidence="2 3">
    <name type="scientific">Podospora didyma</name>
    <dbReference type="NCBI Taxonomy" id="330526"/>
    <lineage>
        <taxon>Eukaryota</taxon>
        <taxon>Fungi</taxon>
        <taxon>Dikarya</taxon>
        <taxon>Ascomycota</taxon>
        <taxon>Pezizomycotina</taxon>
        <taxon>Sordariomycetes</taxon>
        <taxon>Sordariomycetidae</taxon>
        <taxon>Sordariales</taxon>
        <taxon>Podosporaceae</taxon>
        <taxon>Podospora</taxon>
    </lineage>
</organism>
<reference evidence="2" key="1">
    <citation type="journal article" date="2023" name="Mol. Phylogenet. Evol.">
        <title>Genome-scale phylogeny and comparative genomics of the fungal order Sordariales.</title>
        <authorList>
            <person name="Hensen N."/>
            <person name="Bonometti L."/>
            <person name="Westerberg I."/>
            <person name="Brannstrom I.O."/>
            <person name="Guillou S."/>
            <person name="Cros-Aarteil S."/>
            <person name="Calhoun S."/>
            <person name="Haridas S."/>
            <person name="Kuo A."/>
            <person name="Mondo S."/>
            <person name="Pangilinan J."/>
            <person name="Riley R."/>
            <person name="LaButti K."/>
            <person name="Andreopoulos B."/>
            <person name="Lipzen A."/>
            <person name="Chen C."/>
            <person name="Yan M."/>
            <person name="Daum C."/>
            <person name="Ng V."/>
            <person name="Clum A."/>
            <person name="Steindorff A."/>
            <person name="Ohm R.A."/>
            <person name="Martin F."/>
            <person name="Silar P."/>
            <person name="Natvig D.O."/>
            <person name="Lalanne C."/>
            <person name="Gautier V."/>
            <person name="Ament-Velasquez S.L."/>
            <person name="Kruys A."/>
            <person name="Hutchinson M.I."/>
            <person name="Powell A.J."/>
            <person name="Barry K."/>
            <person name="Miller A.N."/>
            <person name="Grigoriev I.V."/>
            <person name="Debuchy R."/>
            <person name="Gladieux P."/>
            <person name="Hiltunen Thoren M."/>
            <person name="Johannesson H."/>
        </authorList>
    </citation>
    <scope>NUCLEOTIDE SEQUENCE</scope>
    <source>
        <strain evidence="2">CBS 232.78</strain>
    </source>
</reference>
<dbReference type="SUPFAM" id="SSF75304">
    <property type="entry name" value="Amidase signature (AS) enzymes"/>
    <property type="match status" value="1"/>
</dbReference>
<dbReference type="Gene3D" id="3.90.1300.10">
    <property type="entry name" value="Amidase signature (AS) domain"/>
    <property type="match status" value="1"/>
</dbReference>
<dbReference type="Proteomes" id="UP001285441">
    <property type="component" value="Unassembled WGS sequence"/>
</dbReference>
<accession>A0AAE0NQV7</accession>
<gene>
    <name evidence="2" type="ORF">B0H63DRAFT_384356</name>
</gene>
<proteinExistence type="predicted"/>
<sequence length="130" mass="14137">LMVPVPSKLHFPKTTTKPLHGVRITVKDIIDLKEVKNKGQSRSYEKLYGPRIDTASIVTRLTSLGAVIIGKAKCAQFAPSDQPTADWIDYHCPWHPRGDGYLSPRGSSTGTWVALAGCSWCDVGIGSDSN</sequence>
<name>A0AAE0NQV7_9PEZI</name>
<evidence type="ECO:0000313" key="3">
    <source>
        <dbReference type="Proteomes" id="UP001285441"/>
    </source>
</evidence>
<dbReference type="InterPro" id="IPR023631">
    <property type="entry name" value="Amidase_dom"/>
</dbReference>
<dbReference type="GO" id="GO:0050567">
    <property type="term" value="F:glutaminyl-tRNA synthase (glutamine-hydrolyzing) activity"/>
    <property type="evidence" value="ECO:0007669"/>
    <property type="project" value="TreeGrafter"/>
</dbReference>
<dbReference type="Pfam" id="PF01425">
    <property type="entry name" value="Amidase"/>
    <property type="match status" value="1"/>
</dbReference>
<dbReference type="PANTHER" id="PTHR11895">
    <property type="entry name" value="TRANSAMIDASE"/>
    <property type="match status" value="1"/>
</dbReference>
<dbReference type="EMBL" id="JAULSW010000004">
    <property type="protein sequence ID" value="KAK3385800.1"/>
    <property type="molecule type" value="Genomic_DNA"/>
</dbReference>
<reference evidence="2" key="2">
    <citation type="submission" date="2023-06" db="EMBL/GenBank/DDBJ databases">
        <authorList>
            <consortium name="Lawrence Berkeley National Laboratory"/>
            <person name="Haridas S."/>
            <person name="Hensen N."/>
            <person name="Bonometti L."/>
            <person name="Westerberg I."/>
            <person name="Brannstrom I.O."/>
            <person name="Guillou S."/>
            <person name="Cros-Aarteil S."/>
            <person name="Calhoun S."/>
            <person name="Kuo A."/>
            <person name="Mondo S."/>
            <person name="Pangilinan J."/>
            <person name="Riley R."/>
            <person name="LaButti K."/>
            <person name="Andreopoulos B."/>
            <person name="Lipzen A."/>
            <person name="Chen C."/>
            <person name="Yanf M."/>
            <person name="Daum C."/>
            <person name="Ng V."/>
            <person name="Clum A."/>
            <person name="Steindorff A."/>
            <person name="Ohm R."/>
            <person name="Martin F."/>
            <person name="Silar P."/>
            <person name="Natvig D."/>
            <person name="Lalanne C."/>
            <person name="Gautier V."/>
            <person name="Ament-velasquez S.L."/>
            <person name="Kruys A."/>
            <person name="Hutchinson M.I."/>
            <person name="Powell A.J."/>
            <person name="Barry K."/>
            <person name="Miller A.N."/>
            <person name="Grigoriev I.V."/>
            <person name="Debuchy R."/>
            <person name="Gladieux P."/>
            <person name="Thoren M.H."/>
            <person name="Johannesson H."/>
        </authorList>
    </citation>
    <scope>NUCLEOTIDE SEQUENCE</scope>
    <source>
        <strain evidence="2">CBS 232.78</strain>
    </source>
</reference>
<dbReference type="InterPro" id="IPR000120">
    <property type="entry name" value="Amidase"/>
</dbReference>
<feature type="non-terminal residue" evidence="2">
    <location>
        <position position="130"/>
    </location>
</feature>
<feature type="non-terminal residue" evidence="2">
    <location>
        <position position="1"/>
    </location>
</feature>
<dbReference type="PANTHER" id="PTHR11895:SF152">
    <property type="entry name" value="GLUTAMYL-TRNA(GLN) AMIDOTRANSFERASE, SUBUNIT A (AFU_ORTHOLOGUE AFUA_7G06800)"/>
    <property type="match status" value="1"/>
</dbReference>
<protein>
    <submittedName>
        <fullName evidence="2">Amidase signature domain-containing protein</fullName>
    </submittedName>
</protein>
<dbReference type="GO" id="GO:0032543">
    <property type="term" value="P:mitochondrial translation"/>
    <property type="evidence" value="ECO:0007669"/>
    <property type="project" value="TreeGrafter"/>
</dbReference>
<comment type="caution">
    <text evidence="2">The sequence shown here is derived from an EMBL/GenBank/DDBJ whole genome shotgun (WGS) entry which is preliminary data.</text>
</comment>
<dbReference type="GO" id="GO:0005739">
    <property type="term" value="C:mitochondrion"/>
    <property type="evidence" value="ECO:0007669"/>
    <property type="project" value="TreeGrafter"/>
</dbReference>
<dbReference type="GO" id="GO:0030956">
    <property type="term" value="C:glutamyl-tRNA(Gln) amidotransferase complex"/>
    <property type="evidence" value="ECO:0007669"/>
    <property type="project" value="TreeGrafter"/>
</dbReference>
<dbReference type="AlphaFoldDB" id="A0AAE0NQV7"/>
<keyword evidence="3" id="KW-1185">Reference proteome</keyword>
<dbReference type="InterPro" id="IPR036928">
    <property type="entry name" value="AS_sf"/>
</dbReference>
<dbReference type="GO" id="GO:0070681">
    <property type="term" value="P:glutaminyl-tRNAGln biosynthesis via transamidation"/>
    <property type="evidence" value="ECO:0007669"/>
    <property type="project" value="TreeGrafter"/>
</dbReference>
<evidence type="ECO:0000313" key="2">
    <source>
        <dbReference type="EMBL" id="KAK3385800.1"/>
    </source>
</evidence>
<evidence type="ECO:0000259" key="1">
    <source>
        <dbReference type="Pfam" id="PF01425"/>
    </source>
</evidence>
<feature type="domain" description="Amidase" evidence="1">
    <location>
        <begin position="13"/>
        <end position="128"/>
    </location>
</feature>